<dbReference type="Gene3D" id="3.40.220.10">
    <property type="entry name" value="Leucine Aminopeptidase, subunit E, domain 1"/>
    <property type="match status" value="1"/>
</dbReference>
<gene>
    <name evidence="1" type="ORF">VOWphi5012_098</name>
</gene>
<accession>A0A5P8PSU9</accession>
<evidence type="ECO:0000313" key="2">
    <source>
        <dbReference type="Proteomes" id="UP000325783"/>
    </source>
</evidence>
<dbReference type="InterPro" id="IPR043472">
    <property type="entry name" value="Macro_dom-like"/>
</dbReference>
<dbReference type="SUPFAM" id="SSF52949">
    <property type="entry name" value="Macro domain-like"/>
    <property type="match status" value="1"/>
</dbReference>
<sequence length="153" mass="16922">MPKYIKGLVDYSKLEPFNAYLFTGNSTIKSNGELVMGAGNAKAMKDCVPAIPKLMGKEIEHLSEYGLKTLVDSDVMVGAFQTKKHWKDNSTIELVELSVLCLRVKAEANPEYTFHLPMPAVGFGGLTVNQVKPLTNTLPSNVFIYHKAFLIKD</sequence>
<dbReference type="Proteomes" id="UP000325783">
    <property type="component" value="Segment"/>
</dbReference>
<dbReference type="EMBL" id="MN584918">
    <property type="protein sequence ID" value="QFR59881.1"/>
    <property type="molecule type" value="Genomic_DNA"/>
</dbReference>
<reference evidence="1 2" key="1">
    <citation type="submission" date="2019-10" db="EMBL/GenBank/DDBJ databases">
        <authorList>
            <person name="Lin L.C."/>
        </authorList>
    </citation>
    <scope>NUCLEOTIDE SEQUENCE [LARGE SCALE GENOMIC DNA]</scope>
</reference>
<proteinExistence type="predicted"/>
<evidence type="ECO:0000313" key="1">
    <source>
        <dbReference type="EMBL" id="QFR59881.1"/>
    </source>
</evidence>
<protein>
    <submittedName>
        <fullName evidence="1">Uncharacterized protein</fullName>
    </submittedName>
</protein>
<name>A0A5P8PSU9_9CAUD</name>
<keyword evidence="2" id="KW-1185">Reference proteome</keyword>
<organism evidence="1 2">
    <name type="scientific">Vibrio phage phi50-12</name>
    <dbReference type="NCBI Taxonomy" id="2654972"/>
    <lineage>
        <taxon>Viruses</taxon>
        <taxon>Duplodnaviria</taxon>
        <taxon>Heunggongvirae</taxon>
        <taxon>Uroviricota</taxon>
        <taxon>Caudoviricetes</taxon>
        <taxon>Schitoviridae</taxon>
        <taxon>Penintadodekavirus</taxon>
        <taxon>Penintadodekavirus 5012</taxon>
    </lineage>
</organism>